<feature type="transmembrane region" description="Helical" evidence="2">
    <location>
        <begin position="276"/>
        <end position="301"/>
    </location>
</feature>
<evidence type="ECO:0000313" key="3">
    <source>
        <dbReference type="EMBL" id="CAK4032092.1"/>
    </source>
</evidence>
<evidence type="ECO:0000256" key="2">
    <source>
        <dbReference type="SAM" id="Phobius"/>
    </source>
</evidence>
<organism evidence="3 4">
    <name type="scientific">Lecanosticta acicola</name>
    <dbReference type="NCBI Taxonomy" id="111012"/>
    <lineage>
        <taxon>Eukaryota</taxon>
        <taxon>Fungi</taxon>
        <taxon>Dikarya</taxon>
        <taxon>Ascomycota</taxon>
        <taxon>Pezizomycotina</taxon>
        <taxon>Dothideomycetes</taxon>
        <taxon>Dothideomycetidae</taxon>
        <taxon>Mycosphaerellales</taxon>
        <taxon>Mycosphaerellaceae</taxon>
        <taxon>Lecanosticta</taxon>
    </lineage>
</organism>
<proteinExistence type="predicted"/>
<feature type="transmembrane region" description="Helical" evidence="2">
    <location>
        <begin position="109"/>
        <end position="129"/>
    </location>
</feature>
<sequence>MPVPGGHGDSAAVGGKPGNLADDGSLEKGGGGGGGGGGGSKAAGIIFSKARIFEAVEKDRGDLALLACCFVTGLVDAAVFSNWGLFVGMQTGNTVILGLSASGLPDNPHAWLTTLVSIACFLIGAFLTFRLSKILTPNGPASNRLWCGMLFFLQGLLILVAAALSTPQGLIPQNPGHTNRYTPASISVKDNIRIVSLIPPLAFQAGMQIASSRLLGFNELPVNVLTSTYCDIMGDFQLLALNNVKRNRRVAAAVLLLAGAICSGWMMRSAGGLMSVFWLGGGVKVLTGVVMWCCMPAAAAAKS</sequence>
<feature type="transmembrane region" description="Helical" evidence="2">
    <location>
        <begin position="150"/>
        <end position="171"/>
    </location>
</feature>
<keyword evidence="2" id="KW-1133">Transmembrane helix</keyword>
<keyword evidence="2" id="KW-0812">Transmembrane</keyword>
<evidence type="ECO:0000313" key="4">
    <source>
        <dbReference type="Proteomes" id="UP001296104"/>
    </source>
</evidence>
<feature type="compositionally biased region" description="Gly residues" evidence="1">
    <location>
        <begin position="27"/>
        <end position="37"/>
    </location>
</feature>
<evidence type="ECO:0008006" key="5">
    <source>
        <dbReference type="Google" id="ProtNLM"/>
    </source>
</evidence>
<keyword evidence="2" id="KW-0472">Membrane</keyword>
<dbReference type="PANTHER" id="PTHR37488:SF2">
    <property type="entry name" value="DUF1275 DOMAIN-CONTAINING PROTEIN"/>
    <property type="match status" value="1"/>
</dbReference>
<evidence type="ECO:0000256" key="1">
    <source>
        <dbReference type="SAM" id="MobiDB-lite"/>
    </source>
</evidence>
<dbReference type="Proteomes" id="UP001296104">
    <property type="component" value="Unassembled WGS sequence"/>
</dbReference>
<dbReference type="InterPro" id="IPR010699">
    <property type="entry name" value="DUF1275"/>
</dbReference>
<dbReference type="Pfam" id="PF06912">
    <property type="entry name" value="DUF1275"/>
    <property type="match status" value="1"/>
</dbReference>
<name>A0AAI9ED64_9PEZI</name>
<dbReference type="PANTHER" id="PTHR37488">
    <property type="entry name" value="DUF1275 DOMAIN-CONTAINING PROTEIN"/>
    <property type="match status" value="1"/>
</dbReference>
<feature type="region of interest" description="Disordered" evidence="1">
    <location>
        <begin position="1"/>
        <end position="37"/>
    </location>
</feature>
<feature type="transmembrane region" description="Helical" evidence="2">
    <location>
        <begin position="63"/>
        <end position="89"/>
    </location>
</feature>
<dbReference type="EMBL" id="CAVMBE010000058">
    <property type="protein sequence ID" value="CAK4032092.1"/>
    <property type="molecule type" value="Genomic_DNA"/>
</dbReference>
<reference evidence="3" key="1">
    <citation type="submission" date="2023-11" db="EMBL/GenBank/DDBJ databases">
        <authorList>
            <person name="Alioto T."/>
            <person name="Alioto T."/>
            <person name="Gomez Garrido J."/>
        </authorList>
    </citation>
    <scope>NUCLEOTIDE SEQUENCE</scope>
</reference>
<comment type="caution">
    <text evidence="3">The sequence shown here is derived from an EMBL/GenBank/DDBJ whole genome shotgun (WGS) entry which is preliminary data.</text>
</comment>
<dbReference type="AlphaFoldDB" id="A0AAI9ED64"/>
<accession>A0AAI9ED64</accession>
<keyword evidence="4" id="KW-1185">Reference proteome</keyword>
<gene>
    <name evidence="3" type="ORF">LECACI_7A007250</name>
</gene>
<feature type="transmembrane region" description="Helical" evidence="2">
    <location>
        <begin position="250"/>
        <end position="270"/>
    </location>
</feature>
<protein>
    <recommendedName>
        <fullName evidence="5">DUF1275 domain protein</fullName>
    </recommendedName>
</protein>